<dbReference type="ExpressionAtlas" id="A0A2K3CQT9">
    <property type="expression patterns" value="differential"/>
</dbReference>
<evidence type="ECO:0000313" key="1">
    <source>
        <dbReference type="EMBL" id="PNW70646.1"/>
    </source>
</evidence>
<gene>
    <name evidence="1" type="ORF">CHLRE_17g728600v5</name>
</gene>
<dbReference type="OrthoDB" id="1935127at2759"/>
<keyword evidence="2" id="KW-1185">Reference proteome</keyword>
<dbReference type="GeneID" id="5722829"/>
<dbReference type="InParanoid" id="A0A2K3CQT9"/>
<reference evidence="1 2" key="1">
    <citation type="journal article" date="2007" name="Science">
        <title>The Chlamydomonas genome reveals the evolution of key animal and plant functions.</title>
        <authorList>
            <person name="Merchant S.S."/>
            <person name="Prochnik S.E."/>
            <person name="Vallon O."/>
            <person name="Harris E.H."/>
            <person name="Karpowicz S.J."/>
            <person name="Witman G.B."/>
            <person name="Terry A."/>
            <person name="Salamov A."/>
            <person name="Fritz-Laylin L.K."/>
            <person name="Marechal-Drouard L."/>
            <person name="Marshall W.F."/>
            <person name="Qu L.H."/>
            <person name="Nelson D.R."/>
            <person name="Sanderfoot A.A."/>
            <person name="Spalding M.H."/>
            <person name="Kapitonov V.V."/>
            <person name="Ren Q."/>
            <person name="Ferris P."/>
            <person name="Lindquist E."/>
            <person name="Shapiro H."/>
            <person name="Lucas S.M."/>
            <person name="Grimwood J."/>
            <person name="Schmutz J."/>
            <person name="Cardol P."/>
            <person name="Cerutti H."/>
            <person name="Chanfreau G."/>
            <person name="Chen C.L."/>
            <person name="Cognat V."/>
            <person name="Croft M.T."/>
            <person name="Dent R."/>
            <person name="Dutcher S."/>
            <person name="Fernandez E."/>
            <person name="Fukuzawa H."/>
            <person name="Gonzalez-Ballester D."/>
            <person name="Gonzalez-Halphen D."/>
            <person name="Hallmann A."/>
            <person name="Hanikenne M."/>
            <person name="Hippler M."/>
            <person name="Inwood W."/>
            <person name="Jabbari K."/>
            <person name="Kalanon M."/>
            <person name="Kuras R."/>
            <person name="Lefebvre P.A."/>
            <person name="Lemaire S.D."/>
            <person name="Lobanov A.V."/>
            <person name="Lohr M."/>
            <person name="Manuell A."/>
            <person name="Meier I."/>
            <person name="Mets L."/>
            <person name="Mittag M."/>
            <person name="Mittelmeier T."/>
            <person name="Moroney J.V."/>
            <person name="Moseley J."/>
            <person name="Napoli C."/>
            <person name="Nedelcu A.M."/>
            <person name="Niyogi K."/>
            <person name="Novoselov S.V."/>
            <person name="Paulsen I.T."/>
            <person name="Pazour G."/>
            <person name="Purton S."/>
            <person name="Ral J.P."/>
            <person name="Riano-Pachon D.M."/>
            <person name="Riekhof W."/>
            <person name="Rymarquis L."/>
            <person name="Schroda M."/>
            <person name="Stern D."/>
            <person name="Umen J."/>
            <person name="Willows R."/>
            <person name="Wilson N."/>
            <person name="Zimmer S.L."/>
            <person name="Allmer J."/>
            <person name="Balk J."/>
            <person name="Bisova K."/>
            <person name="Chen C.J."/>
            <person name="Elias M."/>
            <person name="Gendler K."/>
            <person name="Hauser C."/>
            <person name="Lamb M.R."/>
            <person name="Ledford H."/>
            <person name="Long J.C."/>
            <person name="Minagawa J."/>
            <person name="Page M.D."/>
            <person name="Pan J."/>
            <person name="Pootakham W."/>
            <person name="Roje S."/>
            <person name="Rose A."/>
            <person name="Stahlberg E."/>
            <person name="Terauchi A.M."/>
            <person name="Yang P."/>
            <person name="Ball S."/>
            <person name="Bowler C."/>
            <person name="Dieckmann C.L."/>
            <person name="Gladyshev V.N."/>
            <person name="Green P."/>
            <person name="Jorgensen R."/>
            <person name="Mayfield S."/>
            <person name="Mueller-Roeber B."/>
            <person name="Rajamani S."/>
            <person name="Sayre R.T."/>
            <person name="Brokstein P."/>
            <person name="Dubchak I."/>
            <person name="Goodstein D."/>
            <person name="Hornick L."/>
            <person name="Huang Y.W."/>
            <person name="Jhaveri J."/>
            <person name="Luo Y."/>
            <person name="Martinez D."/>
            <person name="Ngau W.C."/>
            <person name="Otillar B."/>
            <person name="Poliakov A."/>
            <person name="Porter A."/>
            <person name="Szajkowski L."/>
            <person name="Werner G."/>
            <person name="Zhou K."/>
            <person name="Grigoriev I.V."/>
            <person name="Rokhsar D.S."/>
            <person name="Grossman A.R."/>
        </authorList>
    </citation>
    <scope>NUCLEOTIDE SEQUENCE [LARGE SCALE GENOMIC DNA]</scope>
    <source>
        <strain evidence="2">CC-503</strain>
    </source>
</reference>
<name>A0A2K3CQT9_CHLRE</name>
<sequence>MSVRRQRGKAAFPPDPNNLGGVQTIIDEYRHMQNRIYTARNQPSSAQLAAVKRYAEDMSLAERLSRNRAARRSAVDPVAPEHISRIYHMHRRIEDSYSKAERLKDPWDTTVHPAYLRRPTNVYQDMLKEEMRAWRPSSAPAWAREERGDSYAGWSVRESLGHAFPKSRYAEALKLADHATYKKAIMAEVLDNRLYKEADLRKLFRAYIRLAPLGDKETVERVVAQLKRELDVQ</sequence>
<dbReference type="Gramene" id="PNW70646">
    <property type="protein sequence ID" value="PNW70646"/>
    <property type="gene ID" value="CHLRE_17g728600v5"/>
</dbReference>
<dbReference type="EMBL" id="CM008978">
    <property type="protein sequence ID" value="PNW70646.1"/>
    <property type="molecule type" value="Genomic_DNA"/>
</dbReference>
<dbReference type="AlphaFoldDB" id="A0A2K3CQT9"/>
<organism evidence="1 2">
    <name type="scientific">Chlamydomonas reinhardtii</name>
    <name type="common">Chlamydomonas smithii</name>
    <dbReference type="NCBI Taxonomy" id="3055"/>
    <lineage>
        <taxon>Eukaryota</taxon>
        <taxon>Viridiplantae</taxon>
        <taxon>Chlorophyta</taxon>
        <taxon>core chlorophytes</taxon>
        <taxon>Chlorophyceae</taxon>
        <taxon>CS clade</taxon>
        <taxon>Chlamydomonadales</taxon>
        <taxon>Chlamydomonadaceae</taxon>
        <taxon>Chlamydomonas</taxon>
    </lineage>
</organism>
<accession>A0A2K3CQT9</accession>
<dbReference type="Proteomes" id="UP000006906">
    <property type="component" value="Chromosome 17"/>
</dbReference>
<protein>
    <submittedName>
        <fullName evidence="1">Uncharacterized protein</fullName>
    </submittedName>
</protein>
<dbReference type="RefSeq" id="XP_042914846.1">
    <property type="nucleotide sequence ID" value="XM_043072387.1"/>
</dbReference>
<evidence type="ECO:0000313" key="2">
    <source>
        <dbReference type="Proteomes" id="UP000006906"/>
    </source>
</evidence>
<dbReference type="KEGG" id="cre:CHLRE_17g728600v5"/>
<proteinExistence type="predicted"/>
<dbReference type="OMA" id="DEYRHMQ"/>